<feature type="compositionally biased region" description="Polar residues" evidence="9">
    <location>
        <begin position="55"/>
        <end position="64"/>
    </location>
</feature>
<reference evidence="12" key="1">
    <citation type="journal article" date="2015" name="Genome Announc.">
        <title>Draft genome sequence of Talaromyces cellulolyticus strain Y-94, a source of lignocellulosic biomass-degrading enzymes.</title>
        <authorList>
            <person name="Fujii T."/>
            <person name="Koike H."/>
            <person name="Sawayama S."/>
            <person name="Yano S."/>
            <person name="Inoue H."/>
        </authorList>
    </citation>
    <scope>NUCLEOTIDE SEQUENCE [LARGE SCALE GENOMIC DNA]</scope>
    <source>
        <strain evidence="12">Y-94</strain>
    </source>
</reference>
<dbReference type="PANTHER" id="PTHR46179:SF13">
    <property type="entry name" value="C2H2-TYPE DOMAIN-CONTAINING PROTEIN"/>
    <property type="match status" value="1"/>
</dbReference>
<feature type="region of interest" description="Disordered" evidence="9">
    <location>
        <begin position="23"/>
        <end position="64"/>
    </location>
</feature>
<keyword evidence="4" id="KW-0862">Zinc</keyword>
<evidence type="ECO:0000313" key="12">
    <source>
        <dbReference type="Proteomes" id="UP000053095"/>
    </source>
</evidence>
<organism evidence="11 12">
    <name type="scientific">Talaromyces pinophilus</name>
    <name type="common">Penicillium pinophilum</name>
    <dbReference type="NCBI Taxonomy" id="128442"/>
    <lineage>
        <taxon>Eukaryota</taxon>
        <taxon>Fungi</taxon>
        <taxon>Dikarya</taxon>
        <taxon>Ascomycota</taxon>
        <taxon>Pezizomycotina</taxon>
        <taxon>Eurotiomycetes</taxon>
        <taxon>Eurotiomycetidae</taxon>
        <taxon>Eurotiales</taxon>
        <taxon>Trichocomaceae</taxon>
        <taxon>Talaromyces</taxon>
        <taxon>Talaromyces sect. Talaromyces</taxon>
    </lineage>
</organism>
<feature type="domain" description="C2H2-type" evidence="10">
    <location>
        <begin position="292"/>
        <end position="322"/>
    </location>
</feature>
<dbReference type="AlphaFoldDB" id="A0A6V8HCG8"/>
<evidence type="ECO:0000256" key="5">
    <source>
        <dbReference type="ARBA" id="ARBA00023015"/>
    </source>
</evidence>
<dbReference type="GO" id="GO:0008270">
    <property type="term" value="F:zinc ion binding"/>
    <property type="evidence" value="ECO:0007669"/>
    <property type="project" value="UniProtKB-KW"/>
</dbReference>
<dbReference type="EMBL" id="DF933829">
    <property type="protein sequence ID" value="GAM38065.1"/>
    <property type="molecule type" value="Genomic_DNA"/>
</dbReference>
<keyword evidence="6" id="KW-0804">Transcription</keyword>
<keyword evidence="5" id="KW-0805">Transcription regulation</keyword>
<dbReference type="SUPFAM" id="SSF57667">
    <property type="entry name" value="beta-beta-alpha zinc fingers"/>
    <property type="match status" value="3"/>
</dbReference>
<feature type="domain" description="C2H2-type" evidence="10">
    <location>
        <begin position="162"/>
        <end position="193"/>
    </location>
</feature>
<dbReference type="PROSITE" id="PS00028">
    <property type="entry name" value="ZINC_FINGER_C2H2_1"/>
    <property type="match status" value="5"/>
</dbReference>
<dbReference type="Gene3D" id="3.30.160.60">
    <property type="entry name" value="Classic Zinc Finger"/>
    <property type="match status" value="6"/>
</dbReference>
<keyword evidence="12" id="KW-1185">Reference proteome</keyword>
<dbReference type="SMART" id="SM00355">
    <property type="entry name" value="ZnF_C2H2"/>
    <property type="match status" value="10"/>
</dbReference>
<evidence type="ECO:0000259" key="10">
    <source>
        <dbReference type="PROSITE" id="PS50157"/>
    </source>
</evidence>
<keyword evidence="7" id="KW-0539">Nucleus</keyword>
<proteinExistence type="predicted"/>
<dbReference type="InterPro" id="IPR013087">
    <property type="entry name" value="Znf_C2H2_type"/>
</dbReference>
<gene>
    <name evidence="11" type="ORF">TCE0_033f08513</name>
</gene>
<evidence type="ECO:0000313" key="11">
    <source>
        <dbReference type="EMBL" id="GAM38065.1"/>
    </source>
</evidence>
<evidence type="ECO:0000256" key="7">
    <source>
        <dbReference type="ARBA" id="ARBA00023242"/>
    </source>
</evidence>
<evidence type="ECO:0000256" key="6">
    <source>
        <dbReference type="ARBA" id="ARBA00023163"/>
    </source>
</evidence>
<evidence type="ECO:0000256" key="1">
    <source>
        <dbReference type="ARBA" id="ARBA00004123"/>
    </source>
</evidence>
<feature type="domain" description="C2H2-type" evidence="10">
    <location>
        <begin position="71"/>
        <end position="100"/>
    </location>
</feature>
<keyword evidence="3 8" id="KW-0863">Zinc-finger</keyword>
<dbReference type="PROSITE" id="PS50157">
    <property type="entry name" value="ZINC_FINGER_C2H2_2"/>
    <property type="match status" value="6"/>
</dbReference>
<accession>A0A6V8HCG8</accession>
<sequence>MPVKRKAGDAVAKLPSKFAKHTPDSEYVISDTSSKFDSEDDRDEDDGLDDETPATPFSRTSSKYPSELKTHLCPFDGCTKAFNRPARLQEHLRSHNNERIFQCTYDNCDKTFLRVSHLNHHIKSAHTAVRDYVCDRPGCGKAFVTGTRLRRHLAAHDGRDKFRCTEYPPCNETFRKHATLAQHIMSIHLKQKPFPCQYINPTTGEKCSQAFDTAAHLRGHENRVHSESRFTCTECMSDNLSFASYAELQAHMKSVHPPECPHCSLQCETSRELRRHLEISHGDVSLEDRRQFPCTIPGCERSFTKKGNLAVHVRTVHDGEKRFVCGETDLSSSKKVEGWTGEDACGKRYSSKIALEEHVRTTHLGLMNSKAERRERLGLNKEPSRRKTDNNVSAMALLTGEGYADESGRHIACFASDCQYRFYREYDLWVHMRSKHGYEERDIENLFMERALLTHENTDTIFGIYGLEFDNSQIASNHNPGDSGDPIPPVNAPEGTTAPFFHDSHITTNEFDEKMNDITFFTSLDESMAPIQGNASFGFVADDVLQNSDGFAFVDPALSH</sequence>
<name>A0A6V8HCG8_TALPI</name>
<evidence type="ECO:0000256" key="4">
    <source>
        <dbReference type="ARBA" id="ARBA00022833"/>
    </source>
</evidence>
<feature type="compositionally biased region" description="Acidic residues" evidence="9">
    <location>
        <begin position="38"/>
        <end position="52"/>
    </location>
</feature>
<evidence type="ECO:0000256" key="9">
    <source>
        <dbReference type="SAM" id="MobiDB-lite"/>
    </source>
</evidence>
<dbReference type="Proteomes" id="UP000053095">
    <property type="component" value="Unassembled WGS sequence"/>
</dbReference>
<evidence type="ECO:0000256" key="3">
    <source>
        <dbReference type="ARBA" id="ARBA00022771"/>
    </source>
</evidence>
<dbReference type="Pfam" id="PF00096">
    <property type="entry name" value="zf-C2H2"/>
    <property type="match status" value="2"/>
</dbReference>
<evidence type="ECO:0000256" key="2">
    <source>
        <dbReference type="ARBA" id="ARBA00022723"/>
    </source>
</evidence>
<keyword evidence="2" id="KW-0479">Metal-binding</keyword>
<feature type="domain" description="C2H2-type" evidence="10">
    <location>
        <begin position="101"/>
        <end position="131"/>
    </location>
</feature>
<dbReference type="InterPro" id="IPR036236">
    <property type="entry name" value="Znf_C2H2_sf"/>
</dbReference>
<feature type="domain" description="C2H2-type" evidence="10">
    <location>
        <begin position="194"/>
        <end position="230"/>
    </location>
</feature>
<protein>
    <recommendedName>
        <fullName evidence="10">C2H2-type domain-containing protein</fullName>
    </recommendedName>
</protein>
<dbReference type="InterPro" id="IPR051061">
    <property type="entry name" value="Zinc_finger_trans_reg"/>
</dbReference>
<evidence type="ECO:0000256" key="8">
    <source>
        <dbReference type="PROSITE-ProRule" id="PRU00042"/>
    </source>
</evidence>
<comment type="caution">
    <text evidence="11">The sequence shown here is derived from an EMBL/GenBank/DDBJ whole genome shotgun (WGS) entry which is preliminary data.</text>
</comment>
<dbReference type="PANTHER" id="PTHR46179">
    <property type="entry name" value="ZINC FINGER PROTEIN"/>
    <property type="match status" value="1"/>
</dbReference>
<feature type="domain" description="C2H2-type" evidence="10">
    <location>
        <begin position="132"/>
        <end position="161"/>
    </location>
</feature>
<dbReference type="GO" id="GO:0006357">
    <property type="term" value="P:regulation of transcription by RNA polymerase II"/>
    <property type="evidence" value="ECO:0007669"/>
    <property type="project" value="TreeGrafter"/>
</dbReference>
<dbReference type="GO" id="GO:0005634">
    <property type="term" value="C:nucleus"/>
    <property type="evidence" value="ECO:0007669"/>
    <property type="project" value="UniProtKB-SubCell"/>
</dbReference>
<comment type="subcellular location">
    <subcellularLocation>
        <location evidence="1">Nucleus</location>
    </subcellularLocation>
</comment>